<proteinExistence type="predicted"/>
<keyword evidence="2" id="KW-1185">Reference proteome</keyword>
<accession>A0A8J2VC94</accession>
<reference evidence="1" key="1">
    <citation type="journal article" date="2014" name="Int. J. Syst. Evol. Microbiol.">
        <title>Complete genome sequence of Corynebacterium casei LMG S-19264T (=DSM 44701T), isolated from a smear-ripened cheese.</title>
        <authorList>
            <consortium name="US DOE Joint Genome Institute (JGI-PGF)"/>
            <person name="Walter F."/>
            <person name="Albersmeier A."/>
            <person name="Kalinowski J."/>
            <person name="Ruckert C."/>
        </authorList>
    </citation>
    <scope>NUCLEOTIDE SEQUENCE</scope>
    <source>
        <strain evidence="1">CGMCC 1.15179</strain>
    </source>
</reference>
<evidence type="ECO:0000313" key="2">
    <source>
        <dbReference type="Proteomes" id="UP000625210"/>
    </source>
</evidence>
<gene>
    <name evidence="1" type="ORF">GCM10011571_27560</name>
</gene>
<dbReference type="EMBL" id="BMHQ01000010">
    <property type="protein sequence ID" value="GGE23955.1"/>
    <property type="molecule type" value="Genomic_DNA"/>
</dbReference>
<sequence length="153" mass="16857">MQRDMIEHNIPQELARKVQDMADSCSRIYQQSPQEVEQVVRFVEAEMKGQHLPEAARGRDEFVADTFQQMYPKVLQSADCRNAVDHMLRKAGMTNGSSAFAGWETNAQYAIDPKTAEALFVTGAAVMGSILMVTSGASGGAIRENGDRGYEIP</sequence>
<organism evidence="1 2">
    <name type="scientific">Marinithermofilum abyssi</name>
    <dbReference type="NCBI Taxonomy" id="1571185"/>
    <lineage>
        <taxon>Bacteria</taxon>
        <taxon>Bacillati</taxon>
        <taxon>Bacillota</taxon>
        <taxon>Bacilli</taxon>
        <taxon>Bacillales</taxon>
        <taxon>Thermoactinomycetaceae</taxon>
        <taxon>Marinithermofilum</taxon>
    </lineage>
</organism>
<evidence type="ECO:0000313" key="1">
    <source>
        <dbReference type="EMBL" id="GGE23955.1"/>
    </source>
</evidence>
<dbReference type="AlphaFoldDB" id="A0A8J2VC94"/>
<name>A0A8J2VC94_9BACL</name>
<comment type="caution">
    <text evidence="1">The sequence shown here is derived from an EMBL/GenBank/DDBJ whole genome shotgun (WGS) entry which is preliminary data.</text>
</comment>
<dbReference type="Proteomes" id="UP000625210">
    <property type="component" value="Unassembled WGS sequence"/>
</dbReference>
<reference evidence="1" key="2">
    <citation type="submission" date="2020-09" db="EMBL/GenBank/DDBJ databases">
        <authorList>
            <person name="Sun Q."/>
            <person name="Zhou Y."/>
        </authorList>
    </citation>
    <scope>NUCLEOTIDE SEQUENCE</scope>
    <source>
        <strain evidence="1">CGMCC 1.15179</strain>
    </source>
</reference>
<protein>
    <submittedName>
        <fullName evidence="1">Uncharacterized protein</fullName>
    </submittedName>
</protein>